<gene>
    <name evidence="1" type="ORF">PVAP13_4NG229566</name>
</gene>
<reference evidence="1" key="1">
    <citation type="submission" date="2020-05" db="EMBL/GenBank/DDBJ databases">
        <title>WGS assembly of Panicum virgatum.</title>
        <authorList>
            <person name="Lovell J.T."/>
            <person name="Jenkins J."/>
            <person name="Shu S."/>
            <person name="Juenger T.E."/>
            <person name="Schmutz J."/>
        </authorList>
    </citation>
    <scope>NUCLEOTIDE SEQUENCE</scope>
    <source>
        <strain evidence="1">AP13</strain>
    </source>
</reference>
<keyword evidence="2" id="KW-1185">Reference proteome</keyword>
<protein>
    <submittedName>
        <fullName evidence="1">Uncharacterized protein</fullName>
    </submittedName>
</protein>
<evidence type="ECO:0000313" key="1">
    <source>
        <dbReference type="EMBL" id="KAG2606272.1"/>
    </source>
</evidence>
<dbReference type="Proteomes" id="UP000823388">
    <property type="component" value="Chromosome 4N"/>
</dbReference>
<sequence>MASTGDGSGAARRDLICVTATASSARGLSASASTEATVLHHDEDFYEALDSPDLLNPASGRSAINGARGKLW</sequence>
<accession>A0A8T0T3L5</accession>
<comment type="caution">
    <text evidence="1">The sequence shown here is derived from an EMBL/GenBank/DDBJ whole genome shotgun (WGS) entry which is preliminary data.</text>
</comment>
<organism evidence="1 2">
    <name type="scientific">Panicum virgatum</name>
    <name type="common">Blackwell switchgrass</name>
    <dbReference type="NCBI Taxonomy" id="38727"/>
    <lineage>
        <taxon>Eukaryota</taxon>
        <taxon>Viridiplantae</taxon>
        <taxon>Streptophyta</taxon>
        <taxon>Embryophyta</taxon>
        <taxon>Tracheophyta</taxon>
        <taxon>Spermatophyta</taxon>
        <taxon>Magnoliopsida</taxon>
        <taxon>Liliopsida</taxon>
        <taxon>Poales</taxon>
        <taxon>Poaceae</taxon>
        <taxon>PACMAD clade</taxon>
        <taxon>Panicoideae</taxon>
        <taxon>Panicodae</taxon>
        <taxon>Paniceae</taxon>
        <taxon>Panicinae</taxon>
        <taxon>Panicum</taxon>
        <taxon>Panicum sect. Hiantes</taxon>
    </lineage>
</organism>
<proteinExistence type="predicted"/>
<dbReference type="EMBL" id="CM029044">
    <property type="protein sequence ID" value="KAG2606272.1"/>
    <property type="molecule type" value="Genomic_DNA"/>
</dbReference>
<dbReference type="AlphaFoldDB" id="A0A8T0T3L5"/>
<name>A0A8T0T3L5_PANVG</name>
<evidence type="ECO:0000313" key="2">
    <source>
        <dbReference type="Proteomes" id="UP000823388"/>
    </source>
</evidence>